<name>Q1Q9P7_PSYCK</name>
<dbReference type="RefSeq" id="WP_011514149.1">
    <property type="nucleotide sequence ID" value="NC_007969.1"/>
</dbReference>
<evidence type="ECO:0000313" key="4">
    <source>
        <dbReference type="Proteomes" id="UP000002425"/>
    </source>
</evidence>
<organism evidence="3 4">
    <name type="scientific">Psychrobacter cryohalolentis (strain ATCC BAA-1226 / DSM 17306 / VKM B-2378 / K5)</name>
    <dbReference type="NCBI Taxonomy" id="335284"/>
    <lineage>
        <taxon>Bacteria</taxon>
        <taxon>Pseudomonadati</taxon>
        <taxon>Pseudomonadota</taxon>
        <taxon>Gammaproteobacteria</taxon>
        <taxon>Moraxellales</taxon>
        <taxon>Moraxellaceae</taxon>
        <taxon>Psychrobacter</taxon>
    </lineage>
</organism>
<feature type="domain" description="Spore coat protein U/FanG" evidence="2">
    <location>
        <begin position="29"/>
        <end position="168"/>
    </location>
</feature>
<dbReference type="EMBL" id="CP000323">
    <property type="protein sequence ID" value="ABE75606.1"/>
    <property type="molecule type" value="Genomic_DNA"/>
</dbReference>
<feature type="signal peptide" evidence="1">
    <location>
        <begin position="1"/>
        <end position="25"/>
    </location>
</feature>
<accession>Q1Q9P7</accession>
<dbReference type="PANTHER" id="PTHR37089">
    <property type="entry name" value="PROTEIN U-RELATED"/>
    <property type="match status" value="1"/>
</dbReference>
<dbReference type="HOGENOM" id="CLU_103262_4_0_6"/>
<reference evidence="3" key="1">
    <citation type="submission" date="2006-03" db="EMBL/GenBank/DDBJ databases">
        <title>Complete sequence of chromosome of Psychrobacter cryohalolentis K5.</title>
        <authorList>
            <consortium name="US DOE Joint Genome Institute"/>
            <person name="Copeland A."/>
            <person name="Lucas S."/>
            <person name="Lapidus A."/>
            <person name="Barry K."/>
            <person name="Detter J.C."/>
            <person name="Glavina del Rio T."/>
            <person name="Hammon N."/>
            <person name="Israni S."/>
            <person name="Dalin E."/>
            <person name="Tice H."/>
            <person name="Pitluck S."/>
            <person name="Brettin T."/>
            <person name="Bruce D."/>
            <person name="Han C."/>
            <person name="Tapia R."/>
            <person name="Sims D.R."/>
            <person name="Gilna P."/>
            <person name="Schmutz J."/>
            <person name="Larimer F."/>
            <person name="Land M."/>
            <person name="Hauser L."/>
            <person name="Kyrpides N."/>
            <person name="Kim E."/>
            <person name="Richardson P."/>
        </authorList>
    </citation>
    <scope>NUCLEOTIDE SEQUENCE</scope>
    <source>
        <strain evidence="3">K5</strain>
    </source>
</reference>
<protein>
    <submittedName>
        <fullName evidence="3">Signal peptide protein</fullName>
    </submittedName>
</protein>
<dbReference type="KEGG" id="pcr:Pcryo_1829"/>
<dbReference type="STRING" id="335284.Pcryo_1829"/>
<dbReference type="PANTHER" id="PTHR37089:SF4">
    <property type="entry name" value="EXPORTED PROTEIN"/>
    <property type="match status" value="1"/>
</dbReference>
<dbReference type="AlphaFoldDB" id="Q1Q9P7"/>
<dbReference type="InterPro" id="IPR007893">
    <property type="entry name" value="Spore_coat_U/FanG"/>
</dbReference>
<dbReference type="SMART" id="SM00972">
    <property type="entry name" value="SCPU"/>
    <property type="match status" value="1"/>
</dbReference>
<evidence type="ECO:0000256" key="1">
    <source>
        <dbReference type="SAM" id="SignalP"/>
    </source>
</evidence>
<dbReference type="InterPro" id="IPR053167">
    <property type="entry name" value="Spore_coat_component"/>
</dbReference>
<dbReference type="Pfam" id="PF05229">
    <property type="entry name" value="SCPU"/>
    <property type="match status" value="1"/>
</dbReference>
<dbReference type="Proteomes" id="UP000002425">
    <property type="component" value="Chromosome"/>
</dbReference>
<dbReference type="eggNOG" id="COG5430">
    <property type="taxonomic scope" value="Bacteria"/>
</dbReference>
<proteinExistence type="predicted"/>
<feature type="chain" id="PRO_5004195710" evidence="1">
    <location>
        <begin position="26"/>
        <end position="172"/>
    </location>
</feature>
<keyword evidence="1" id="KW-0732">Signal</keyword>
<sequence>MLFKKSVMTAAVFAVGSFAVMSANAAESGTFDVNMTVTKTCNVVAGSTVGLGNTVAGTSDQSNLTSTPVKVNCSNTTPYKLGLTTNTGIAGAGVMLGGVGGTEQISYEMFSNAGHTALWGNNAVAESENRVPGTGDGMATTAKEHIVYIKAGSTSNVSPSLYKDTITVNVSY</sequence>
<evidence type="ECO:0000259" key="2">
    <source>
        <dbReference type="Pfam" id="PF05229"/>
    </source>
</evidence>
<evidence type="ECO:0000313" key="3">
    <source>
        <dbReference type="EMBL" id="ABE75606.1"/>
    </source>
</evidence>
<gene>
    <name evidence="3" type="ordered locus">Pcryo_1829</name>
</gene>
<keyword evidence="4" id="KW-1185">Reference proteome</keyword>